<dbReference type="EMBL" id="PJQY01001136">
    <property type="protein sequence ID" value="PQQ05113.1"/>
    <property type="molecule type" value="Genomic_DNA"/>
</dbReference>
<sequence length="70" mass="7893">MREAAWDFTNRGFGLDREGENLRRRRLGAAEVGLEREGENLRSVRDRERGSVKLGGVDSGGGSFGRRERE</sequence>
<dbReference type="Proteomes" id="UP000250321">
    <property type="component" value="Unassembled WGS sequence"/>
</dbReference>
<reference evidence="2 3" key="1">
    <citation type="submission" date="2018-02" db="EMBL/GenBank/DDBJ databases">
        <title>Draft genome of wild Prunus yedoensis var. nudiflora.</title>
        <authorList>
            <person name="Baek S."/>
            <person name="Kim J.-H."/>
            <person name="Choi K."/>
            <person name="Kim G.-B."/>
            <person name="Cho A."/>
            <person name="Jang H."/>
            <person name="Shin C.-H."/>
            <person name="Yu H.-J."/>
            <person name="Mun J.-H."/>
        </authorList>
    </citation>
    <scope>NUCLEOTIDE SEQUENCE [LARGE SCALE GENOMIC DNA]</scope>
    <source>
        <strain evidence="3">cv. Jeju island</strain>
        <tissue evidence="2">Leaf</tissue>
    </source>
</reference>
<proteinExistence type="predicted"/>
<accession>A0A314YFC2</accession>
<keyword evidence="3" id="KW-1185">Reference proteome</keyword>
<gene>
    <name evidence="2" type="ORF">Pyn_20733</name>
</gene>
<evidence type="ECO:0000313" key="3">
    <source>
        <dbReference type="Proteomes" id="UP000250321"/>
    </source>
</evidence>
<feature type="region of interest" description="Disordered" evidence="1">
    <location>
        <begin position="46"/>
        <end position="70"/>
    </location>
</feature>
<evidence type="ECO:0000313" key="2">
    <source>
        <dbReference type="EMBL" id="PQQ05113.1"/>
    </source>
</evidence>
<name>A0A314YFC2_PRUYE</name>
<protein>
    <submittedName>
        <fullName evidence="2">Uncharacterized protein</fullName>
    </submittedName>
</protein>
<dbReference type="AlphaFoldDB" id="A0A314YFC2"/>
<comment type="caution">
    <text evidence="2">The sequence shown here is derived from an EMBL/GenBank/DDBJ whole genome shotgun (WGS) entry which is preliminary data.</text>
</comment>
<evidence type="ECO:0000256" key="1">
    <source>
        <dbReference type="SAM" id="MobiDB-lite"/>
    </source>
</evidence>
<organism evidence="2 3">
    <name type="scientific">Prunus yedoensis var. nudiflora</name>
    <dbReference type="NCBI Taxonomy" id="2094558"/>
    <lineage>
        <taxon>Eukaryota</taxon>
        <taxon>Viridiplantae</taxon>
        <taxon>Streptophyta</taxon>
        <taxon>Embryophyta</taxon>
        <taxon>Tracheophyta</taxon>
        <taxon>Spermatophyta</taxon>
        <taxon>Magnoliopsida</taxon>
        <taxon>eudicotyledons</taxon>
        <taxon>Gunneridae</taxon>
        <taxon>Pentapetalae</taxon>
        <taxon>rosids</taxon>
        <taxon>fabids</taxon>
        <taxon>Rosales</taxon>
        <taxon>Rosaceae</taxon>
        <taxon>Amygdaloideae</taxon>
        <taxon>Amygdaleae</taxon>
        <taxon>Prunus</taxon>
    </lineage>
</organism>